<dbReference type="PATRIC" id="fig|1086011.3.peg.2019"/>
<reference evidence="1 2" key="1">
    <citation type="journal article" date="2014" name="Acta Crystallogr. D">
        <title>Structure-based characterization and antifreeze properties of a hyperactive ice-binding protein from the Antarctic bacterium Flavobacterium frigoris PS1.</title>
        <authorList>
            <person name="Do H."/>
            <person name="Kim S.J."/>
            <person name="Kim H.J."/>
            <person name="Lee J.H."/>
        </authorList>
    </citation>
    <scope>NUCLEOTIDE SEQUENCE [LARGE SCALE GENOMIC DNA]</scope>
    <source>
        <strain evidence="1 2">PS1</strain>
    </source>
</reference>
<sequence>MGDELAFAQQEFIYLNSLDVTKDEPGAIVATVQLTIL</sequence>
<gene>
    <name evidence="1" type="ORF">HJ01_02067</name>
</gene>
<protein>
    <submittedName>
        <fullName evidence="1">Uncharacterized protein</fullName>
    </submittedName>
</protein>
<evidence type="ECO:0000313" key="1">
    <source>
        <dbReference type="EMBL" id="EIA08345.1"/>
    </source>
</evidence>
<dbReference type="EMBL" id="AHKF01000018">
    <property type="protein sequence ID" value="EIA08345.1"/>
    <property type="molecule type" value="Genomic_DNA"/>
</dbReference>
<dbReference type="AlphaFoldDB" id="H7FTE1"/>
<dbReference type="Proteomes" id="UP000005566">
    <property type="component" value="Unassembled WGS sequence"/>
</dbReference>
<comment type="caution">
    <text evidence="1">The sequence shown here is derived from an EMBL/GenBank/DDBJ whole genome shotgun (WGS) entry which is preliminary data.</text>
</comment>
<organism evidence="1 2">
    <name type="scientific">Flavobacterium frigoris (strain PS1)</name>
    <dbReference type="NCBI Taxonomy" id="1086011"/>
    <lineage>
        <taxon>Bacteria</taxon>
        <taxon>Pseudomonadati</taxon>
        <taxon>Bacteroidota</taxon>
        <taxon>Flavobacteriia</taxon>
        <taxon>Flavobacteriales</taxon>
        <taxon>Flavobacteriaceae</taxon>
        <taxon>Flavobacterium</taxon>
    </lineage>
</organism>
<keyword evidence="2" id="KW-1185">Reference proteome</keyword>
<proteinExistence type="predicted"/>
<name>H7FTE1_FLAFP</name>
<evidence type="ECO:0000313" key="2">
    <source>
        <dbReference type="Proteomes" id="UP000005566"/>
    </source>
</evidence>
<accession>H7FTE1</accession>